<dbReference type="RefSeq" id="WP_046478225.1">
    <property type="nucleotide sequence ID" value="NZ_LN829118.1"/>
</dbReference>
<evidence type="ECO:0000256" key="2">
    <source>
        <dbReference type="ARBA" id="ARBA00022737"/>
    </source>
</evidence>
<feature type="region of interest" description="Disordered" evidence="5">
    <location>
        <begin position="1"/>
        <end position="20"/>
    </location>
</feature>
<dbReference type="InterPro" id="IPR036318">
    <property type="entry name" value="FAD-bd_PCMH-like_sf"/>
</dbReference>
<evidence type="ECO:0000313" key="7">
    <source>
        <dbReference type="EMBL" id="CPR19564.1"/>
    </source>
</evidence>
<evidence type="ECO:0000256" key="5">
    <source>
        <dbReference type="SAM" id="MobiDB-lite"/>
    </source>
</evidence>
<dbReference type="KEGG" id="fil:BN1229_v1_2224"/>
<organism evidence="7 8">
    <name type="scientific">Candidatus Filomicrobium marinum</name>
    <dbReference type="NCBI Taxonomy" id="1608628"/>
    <lineage>
        <taxon>Bacteria</taxon>
        <taxon>Pseudomonadati</taxon>
        <taxon>Pseudomonadota</taxon>
        <taxon>Alphaproteobacteria</taxon>
        <taxon>Hyphomicrobiales</taxon>
        <taxon>Hyphomicrobiaceae</taxon>
        <taxon>Filomicrobium</taxon>
    </lineage>
</organism>
<comment type="similarity">
    <text evidence="1">Belongs to the UPF0053 family. Hemolysin C subfamily.</text>
</comment>
<dbReference type="InterPro" id="IPR005170">
    <property type="entry name" value="Transptr-assoc_dom"/>
</dbReference>
<evidence type="ECO:0000313" key="8">
    <source>
        <dbReference type="Proteomes" id="UP000033187"/>
    </source>
</evidence>
<dbReference type="InterPro" id="IPR044751">
    <property type="entry name" value="Ion_transp-like_CBS"/>
</dbReference>
<dbReference type="PANTHER" id="PTHR22777">
    <property type="entry name" value="HEMOLYSIN-RELATED"/>
    <property type="match status" value="1"/>
</dbReference>
<dbReference type="KEGG" id="fiy:BN1229_v1_2223"/>
<dbReference type="PANTHER" id="PTHR22777:SF27">
    <property type="entry name" value="MAGNESIUM AND COBALT EFFLUX PROTEIN CORC"/>
    <property type="match status" value="1"/>
</dbReference>
<dbReference type="Gene3D" id="3.10.580.10">
    <property type="entry name" value="CBS-domain"/>
    <property type="match status" value="1"/>
</dbReference>
<dbReference type="OrthoDB" id="9797674at2"/>
<reference evidence="8" key="1">
    <citation type="submission" date="2015-02" db="EMBL/GenBank/DDBJ databases">
        <authorList>
            <person name="Chooi Y.-H."/>
        </authorList>
    </citation>
    <scope>NUCLEOTIDE SEQUENCE [LARGE SCALE GENOMIC DNA]</scope>
    <source>
        <strain evidence="8">strain Y</strain>
    </source>
</reference>
<feature type="compositionally biased region" description="Polar residues" evidence="5">
    <location>
        <begin position="1"/>
        <end position="11"/>
    </location>
</feature>
<evidence type="ECO:0000256" key="4">
    <source>
        <dbReference type="PROSITE-ProRule" id="PRU00703"/>
    </source>
</evidence>
<evidence type="ECO:0000256" key="1">
    <source>
        <dbReference type="ARBA" id="ARBA00006446"/>
    </source>
</evidence>
<dbReference type="InterPro" id="IPR000644">
    <property type="entry name" value="CBS_dom"/>
</dbReference>
<dbReference type="Pfam" id="PF00571">
    <property type="entry name" value="CBS"/>
    <property type="match status" value="2"/>
</dbReference>
<evidence type="ECO:0000256" key="3">
    <source>
        <dbReference type="ARBA" id="ARBA00023122"/>
    </source>
</evidence>
<proteinExistence type="inferred from homology"/>
<dbReference type="GO" id="GO:0050660">
    <property type="term" value="F:flavin adenine dinucleotide binding"/>
    <property type="evidence" value="ECO:0007669"/>
    <property type="project" value="InterPro"/>
</dbReference>
<keyword evidence="8" id="KW-1185">Reference proteome</keyword>
<dbReference type="CDD" id="cd04590">
    <property type="entry name" value="CBS_pair_CorC_HlyC_assoc"/>
    <property type="match status" value="1"/>
</dbReference>
<dbReference type="Gene3D" id="3.30.465.10">
    <property type="match status" value="1"/>
</dbReference>
<dbReference type="SUPFAM" id="SSF54631">
    <property type="entry name" value="CBS-domain pair"/>
    <property type="match status" value="1"/>
</dbReference>
<dbReference type="Proteomes" id="UP000033187">
    <property type="component" value="Chromosome 1"/>
</dbReference>
<accession>A0A0D6JGL6</accession>
<protein>
    <recommendedName>
        <fullName evidence="6">CBS domain-containing protein</fullName>
    </recommendedName>
</protein>
<sequence length="356" mass="38555">MSTDDTTSTNGDATSTSDDARSSTAFGWFNTLRSRLGLPGGQTLRDTLEYALQGEAGPSDSFSAQERQMLLRLLHFSASRVEDIMVPRADIIAIDESDSIADLLETFERAGVSRVPLFVETLDDPRGMVHIKDFFRWVMTEAGREVTPPAPEAADSASGDPSEEALSSTVASLNLGTIDLTRPVSVARIKRPVLYVPPSMPAMNLLIKMQSTRIHMALVVDEYGGTDGLVTIEDLVEQIVGDIEDEHDEAEVPNISEDPKLGLVASARAPVAELEKLLDRKILSSEEEEEIDTLGGLVFTIVGRVPARGELVKHHSGLEFEVLDADPRRVKKLKIHVPVAEADSEPSPATASVGES</sequence>
<dbReference type="Pfam" id="PF03471">
    <property type="entry name" value="CorC_HlyC"/>
    <property type="match status" value="1"/>
</dbReference>
<dbReference type="SUPFAM" id="SSF56176">
    <property type="entry name" value="FAD-binding/transporter-associated domain-like"/>
    <property type="match status" value="1"/>
</dbReference>
<gene>
    <name evidence="7" type="ORF">YBN1229_v1_2223</name>
</gene>
<dbReference type="AlphaFoldDB" id="A0A0D6JGL6"/>
<feature type="domain" description="CBS" evidence="6">
    <location>
        <begin position="85"/>
        <end position="146"/>
    </location>
</feature>
<dbReference type="EMBL" id="LN829119">
    <property type="protein sequence ID" value="CPR19564.1"/>
    <property type="molecule type" value="Genomic_DNA"/>
</dbReference>
<evidence type="ECO:0000259" key="6">
    <source>
        <dbReference type="PROSITE" id="PS51371"/>
    </source>
</evidence>
<dbReference type="InterPro" id="IPR016169">
    <property type="entry name" value="FAD-bd_PCMH_sub2"/>
</dbReference>
<feature type="region of interest" description="Disordered" evidence="5">
    <location>
        <begin position="146"/>
        <end position="165"/>
    </location>
</feature>
<dbReference type="InterPro" id="IPR046342">
    <property type="entry name" value="CBS_dom_sf"/>
</dbReference>
<dbReference type="PROSITE" id="PS51371">
    <property type="entry name" value="CBS"/>
    <property type="match status" value="2"/>
</dbReference>
<dbReference type="SMART" id="SM01091">
    <property type="entry name" value="CorC_HlyC"/>
    <property type="match status" value="1"/>
</dbReference>
<keyword evidence="3 4" id="KW-0129">CBS domain</keyword>
<feature type="domain" description="CBS" evidence="6">
    <location>
        <begin position="189"/>
        <end position="249"/>
    </location>
</feature>
<keyword evidence="2" id="KW-0677">Repeat</keyword>
<name>A0A0D6JGL6_9HYPH</name>
<dbReference type="GO" id="GO:0005886">
    <property type="term" value="C:plasma membrane"/>
    <property type="evidence" value="ECO:0007669"/>
    <property type="project" value="TreeGrafter"/>
</dbReference>
<dbReference type="Gene3D" id="3.90.1280.20">
    <property type="match status" value="1"/>
</dbReference>